<protein>
    <submittedName>
        <fullName evidence="1">Predicted phage recombinase, RecA/RadA family</fullName>
    </submittedName>
</protein>
<accession>A0A1I1VKW8</accession>
<name>A0A1I1VKW8_9BURK</name>
<dbReference type="STRING" id="1164594.SAMN05216204_14019"/>
<evidence type="ECO:0000313" key="2">
    <source>
        <dbReference type="Proteomes" id="UP000198639"/>
    </source>
</evidence>
<dbReference type="RefSeq" id="WP_091876840.1">
    <property type="nucleotide sequence ID" value="NZ_FOLD01000040.1"/>
</dbReference>
<dbReference type="PIRSF" id="PIRSF030771">
    <property type="entry name" value="UCP030771"/>
    <property type="match status" value="1"/>
</dbReference>
<dbReference type="AlphaFoldDB" id="A0A1I1VKW8"/>
<evidence type="ECO:0000313" key="1">
    <source>
        <dbReference type="EMBL" id="SFD83454.1"/>
    </source>
</evidence>
<gene>
    <name evidence="1" type="ORF">SAMN05216204_14019</name>
</gene>
<reference evidence="2" key="1">
    <citation type="submission" date="2016-10" db="EMBL/GenBank/DDBJ databases">
        <authorList>
            <person name="Varghese N."/>
            <person name="Submissions S."/>
        </authorList>
    </citation>
    <scope>NUCLEOTIDE SEQUENCE [LARGE SCALE GENOMIC DNA]</scope>
    <source>
        <strain evidence="2">CGMCC 1.12041</strain>
    </source>
</reference>
<dbReference type="Pfam" id="PF09956">
    <property type="entry name" value="Phage_cement_2"/>
    <property type="match status" value="1"/>
</dbReference>
<dbReference type="Proteomes" id="UP000198639">
    <property type="component" value="Unassembled WGS sequence"/>
</dbReference>
<organism evidence="1 2">
    <name type="scientific">Massilia yuzhufengensis</name>
    <dbReference type="NCBI Taxonomy" id="1164594"/>
    <lineage>
        <taxon>Bacteria</taxon>
        <taxon>Pseudomonadati</taxon>
        <taxon>Pseudomonadota</taxon>
        <taxon>Betaproteobacteria</taxon>
        <taxon>Burkholderiales</taxon>
        <taxon>Oxalobacteraceae</taxon>
        <taxon>Telluria group</taxon>
        <taxon>Massilia</taxon>
    </lineage>
</organism>
<dbReference type="EMBL" id="FOLD01000040">
    <property type="protein sequence ID" value="SFD83454.1"/>
    <property type="molecule type" value="Genomic_DNA"/>
</dbReference>
<keyword evidence="2" id="KW-1185">Reference proteome</keyword>
<proteinExistence type="predicted"/>
<dbReference type="OrthoDB" id="5365964at2"/>
<sequence>MKNYIQKGDTISVIAPYAVTSGQGVLVGALFGIAAHTAAQGAAVEVVRKDVFDVSAVTADTAAQGAKIYWDNTARKLTTTATNNTLVGCVTEAKANGDTTARVLLDGVAR</sequence>
<dbReference type="InterPro" id="IPR011231">
    <property type="entry name" value="Phage_VT1-Sakai_H0018"/>
</dbReference>